<dbReference type="Gene3D" id="3.30.70.2390">
    <property type="match status" value="1"/>
</dbReference>
<dbReference type="AlphaFoldDB" id="A0A933SC78"/>
<dbReference type="Proteomes" id="UP000696931">
    <property type="component" value="Unassembled WGS sequence"/>
</dbReference>
<evidence type="ECO:0000313" key="2">
    <source>
        <dbReference type="EMBL" id="MBI5169020.1"/>
    </source>
</evidence>
<gene>
    <name evidence="2" type="ORF">HZA61_06005</name>
</gene>
<accession>A0A933SC78</accession>
<evidence type="ECO:0000313" key="3">
    <source>
        <dbReference type="Proteomes" id="UP000696931"/>
    </source>
</evidence>
<dbReference type="InterPro" id="IPR027381">
    <property type="entry name" value="LytR/CpsA/Psr_C"/>
</dbReference>
<organism evidence="2 3">
    <name type="scientific">Eiseniibacteriota bacterium</name>
    <dbReference type="NCBI Taxonomy" id="2212470"/>
    <lineage>
        <taxon>Bacteria</taxon>
        <taxon>Candidatus Eiseniibacteriota</taxon>
    </lineage>
</organism>
<reference evidence="2" key="1">
    <citation type="submission" date="2020-07" db="EMBL/GenBank/DDBJ databases">
        <title>Huge and variable diversity of episymbiotic CPR bacteria and DPANN archaea in groundwater ecosystems.</title>
        <authorList>
            <person name="He C.Y."/>
            <person name="Keren R."/>
            <person name="Whittaker M."/>
            <person name="Farag I.F."/>
            <person name="Doudna J."/>
            <person name="Cate J.H.D."/>
            <person name="Banfield J.F."/>
        </authorList>
    </citation>
    <scope>NUCLEOTIDE SEQUENCE</scope>
    <source>
        <strain evidence="2">NC_groundwater_1813_Pr3_B-0.1um_71_17</strain>
    </source>
</reference>
<name>A0A933SC78_UNCEI</name>
<dbReference type="Pfam" id="PF13399">
    <property type="entry name" value="LytR_C"/>
    <property type="match status" value="1"/>
</dbReference>
<evidence type="ECO:0000259" key="1">
    <source>
        <dbReference type="Pfam" id="PF13399"/>
    </source>
</evidence>
<dbReference type="EMBL" id="JACRIW010000041">
    <property type="protein sequence ID" value="MBI5169020.1"/>
    <property type="molecule type" value="Genomic_DNA"/>
</dbReference>
<sequence>MARKRAKGGGLLVGLLAVVVLVLVGSWAWARFGGKLPVLPSPKDAAGRKREQGARVIRVQVLNGSGEAGIDTRVASYLRAGGFHVVEVRNADRSDYFGSLVVARRTDLSLAREVSHYLGGPPLIQQAWDSELADVSVLIGSDRSRLKLEP</sequence>
<proteinExistence type="predicted"/>
<protein>
    <submittedName>
        <fullName evidence="2">LytR C-terminal domain-containing protein</fullName>
    </submittedName>
</protein>
<comment type="caution">
    <text evidence="2">The sequence shown here is derived from an EMBL/GenBank/DDBJ whole genome shotgun (WGS) entry which is preliminary data.</text>
</comment>
<feature type="domain" description="LytR/CpsA/Psr regulator C-terminal" evidence="1">
    <location>
        <begin position="57"/>
        <end position="142"/>
    </location>
</feature>